<accession>A0A4V5ZNM5</accession>
<feature type="compositionally biased region" description="Low complexity" evidence="1">
    <location>
        <begin position="320"/>
        <end position="331"/>
    </location>
</feature>
<evidence type="ECO:0000313" key="2">
    <source>
        <dbReference type="EMBL" id="TKR25643.1"/>
    </source>
</evidence>
<sequence length="442" mass="48915">MNEATESADETRTATVTIGEIEDFGSNIYCRDVDKFQHVLLLAQETFDSLGIEPYNYVYIRPAVGDQRSGGHRDEEPPPVYALPFADGFSPDSDGPTALLKSSLQKDVLEETDSGHADIEVAPHETAREATRSREYIALRLPAFVETDLSTCYMNPTDLGESPWSEDQPIEVYNLQNGARIRLIVKTLDRIDRNHIAISNVVRQMLDRKSVDQVNHETIDTARVGVRTPVQAILPAPATRGIARSAWTKILSKFVGFKRINAEVRPGYDRDEERGIARVDEETQQLLGISEGDRLVVEWNGLKHPLRCLTPPAESPEIVANADSNSNSDADSIPDNNGSLSDRTDTDTRVNTTNEIYLPTTERRKTYACINDVVDIRRDMSYTAINRITLSVFGIIGVLVGGEPLFTRLYAWLGTLETPVPGGVLQDGGLALTVLAMSVFII</sequence>
<dbReference type="RefSeq" id="WP_137276650.1">
    <property type="nucleotide sequence ID" value="NZ_QKNX01000003.1"/>
</dbReference>
<dbReference type="AlphaFoldDB" id="A0A4V5ZNM5"/>
<dbReference type="OrthoDB" id="350823at2157"/>
<proteinExistence type="predicted"/>
<organism evidence="2 3">
    <name type="scientific">Natronomonas salsuginis</name>
    <dbReference type="NCBI Taxonomy" id="2217661"/>
    <lineage>
        <taxon>Archaea</taxon>
        <taxon>Methanobacteriati</taxon>
        <taxon>Methanobacteriota</taxon>
        <taxon>Stenosarchaea group</taxon>
        <taxon>Halobacteria</taxon>
        <taxon>Halobacteriales</taxon>
        <taxon>Natronomonadaceae</taxon>
        <taxon>Natronomonas</taxon>
    </lineage>
</organism>
<comment type="caution">
    <text evidence="2">The sequence shown here is derived from an EMBL/GenBank/DDBJ whole genome shotgun (WGS) entry which is preliminary data.</text>
</comment>
<evidence type="ECO:0000313" key="3">
    <source>
        <dbReference type="Proteomes" id="UP000308037"/>
    </source>
</evidence>
<keyword evidence="3" id="KW-1185">Reference proteome</keyword>
<reference evidence="2 3" key="1">
    <citation type="submission" date="2019-04" db="EMBL/GenBank/DDBJ databases">
        <title>Natronomonas sp. F20-122 a newhaloarchaeon isolated from a saline saltern of Isla Bacuta, Huelva, Spain.</title>
        <authorList>
            <person name="Duran-Viseras A."/>
            <person name="Sanchez-Porro C."/>
            <person name="Ventosa A."/>
        </authorList>
    </citation>
    <scope>NUCLEOTIDE SEQUENCE [LARGE SCALE GENOMIC DNA]</scope>
    <source>
        <strain evidence="2 3">F20-122</strain>
    </source>
</reference>
<dbReference type="EMBL" id="QKNX01000003">
    <property type="protein sequence ID" value="TKR25643.1"/>
    <property type="molecule type" value="Genomic_DNA"/>
</dbReference>
<evidence type="ECO:0000256" key="1">
    <source>
        <dbReference type="SAM" id="MobiDB-lite"/>
    </source>
</evidence>
<name>A0A4V5ZNM5_9EURY</name>
<gene>
    <name evidence="2" type="ORF">DM868_09530</name>
</gene>
<feature type="region of interest" description="Disordered" evidence="1">
    <location>
        <begin position="317"/>
        <end position="348"/>
    </location>
</feature>
<dbReference type="Gene3D" id="2.40.40.20">
    <property type="match status" value="1"/>
</dbReference>
<protein>
    <submittedName>
        <fullName evidence="2">Uncharacterized protein</fullName>
    </submittedName>
</protein>
<dbReference type="Proteomes" id="UP000308037">
    <property type="component" value="Unassembled WGS sequence"/>
</dbReference>